<dbReference type="GO" id="GO:0005829">
    <property type="term" value="C:cytosol"/>
    <property type="evidence" value="ECO:0007669"/>
    <property type="project" value="TreeGrafter"/>
</dbReference>
<keyword evidence="8" id="KW-0812">Transmembrane</keyword>
<evidence type="ECO:0000256" key="2">
    <source>
        <dbReference type="ARBA" id="ARBA00009085"/>
    </source>
</evidence>
<keyword evidence="5 7" id="KW-0378">Hydrolase</keyword>
<evidence type="ECO:0000313" key="10">
    <source>
        <dbReference type="EMBL" id="KAK4264822.1"/>
    </source>
</evidence>
<dbReference type="GO" id="GO:0005634">
    <property type="term" value="C:nucleus"/>
    <property type="evidence" value="ECO:0007669"/>
    <property type="project" value="TreeGrafter"/>
</dbReference>
<keyword evidence="4 7" id="KW-0833">Ubl conjugation pathway</keyword>
<dbReference type="AlphaFoldDB" id="A0AAE1J6K9"/>
<evidence type="ECO:0000256" key="1">
    <source>
        <dbReference type="ARBA" id="ARBA00000707"/>
    </source>
</evidence>
<dbReference type="PANTHER" id="PTHR24006">
    <property type="entry name" value="UBIQUITIN CARBOXYL-TERMINAL HYDROLASE"/>
    <property type="match status" value="1"/>
</dbReference>
<accession>A0AAE1J6K9</accession>
<evidence type="ECO:0000256" key="6">
    <source>
        <dbReference type="ARBA" id="ARBA00022807"/>
    </source>
</evidence>
<dbReference type="PROSITE" id="PS50235">
    <property type="entry name" value="USP_3"/>
    <property type="match status" value="1"/>
</dbReference>
<gene>
    <name evidence="10" type="ORF">QN277_025948</name>
</gene>
<keyword evidence="8" id="KW-1133">Transmembrane helix</keyword>
<feature type="domain" description="USP" evidence="9">
    <location>
        <begin position="79"/>
        <end position="581"/>
    </location>
</feature>
<evidence type="ECO:0000256" key="8">
    <source>
        <dbReference type="SAM" id="Phobius"/>
    </source>
</evidence>
<dbReference type="GO" id="GO:0004843">
    <property type="term" value="F:cysteine-type deubiquitinase activity"/>
    <property type="evidence" value="ECO:0007669"/>
    <property type="project" value="UniProtKB-UniRule"/>
</dbReference>
<dbReference type="PANTHER" id="PTHR24006:SF888">
    <property type="entry name" value="UBIQUITIN CARBOXYL-TERMINAL HYDROLASE 30"/>
    <property type="match status" value="1"/>
</dbReference>
<dbReference type="InterPro" id="IPR038765">
    <property type="entry name" value="Papain-like_cys_pep_sf"/>
</dbReference>
<evidence type="ECO:0000313" key="11">
    <source>
        <dbReference type="Proteomes" id="UP001293593"/>
    </source>
</evidence>
<evidence type="ECO:0000256" key="4">
    <source>
        <dbReference type="ARBA" id="ARBA00022786"/>
    </source>
</evidence>
<dbReference type="InterPro" id="IPR018200">
    <property type="entry name" value="USP_CS"/>
</dbReference>
<dbReference type="InterPro" id="IPR050164">
    <property type="entry name" value="Peptidase_C19"/>
</dbReference>
<dbReference type="Gene3D" id="3.90.70.10">
    <property type="entry name" value="Cysteine proteinases"/>
    <property type="match status" value="1"/>
</dbReference>
<sequence>MGMERNVHLATLSRTIWHRFRTLSQISRPIASDISLSIAAVVSIIGAILAVKDGKMGIPTSFPWQFGGENGSEKSFFVPGLQNLGNNCFLNVVLQTLASCSCFQTFLNSLIQESGIEDSTSRKPLTFALASLLEELSFVSAEKVLLSPQKVMLAMSDYIPNFNLTSQQDAAEAFNHLLCSLREEFGDSYAPKASSLADSVASNCRILTPEQRVWPTERERWQQLFLGPFDGILGSTLTCQSCSSQISLSFESFDCLPLSTVHTGGSAIPLGYTLVDCLQQFIVAEHVENYHCSHCWHNAAIKYLSLMGQNETEIDELNRCSKEEFCHCRRLNDLEKLPWSNRFSHTLKQLSIARCPRILCIQLKRVSMNFLGEPAKMQGHISFPLILDLFPFTTSKLGIRIKEADTQTLPTMLQTNRSNPMPSQYILQSERSMLELNDIYGSRIGHSNSANHIDNGFVSPKNGQTIGETMFLCNRGSSETIHRNTHTQVTNEVGVSNDSVSEETCLYQLVSVVEHYGRAGSGHYIVYRRARMESSSSSEDQLNQDQTPQIHWFCVSDTEVHSVSEETVLSAEASLLFYEKIREN</sequence>
<evidence type="ECO:0000256" key="5">
    <source>
        <dbReference type="ARBA" id="ARBA00022801"/>
    </source>
</evidence>
<keyword evidence="3 7" id="KW-0645">Protease</keyword>
<dbReference type="EMBL" id="JAWXYG010000008">
    <property type="protein sequence ID" value="KAK4264822.1"/>
    <property type="molecule type" value="Genomic_DNA"/>
</dbReference>
<keyword evidence="11" id="KW-1185">Reference proteome</keyword>
<comment type="caution">
    <text evidence="10">The sequence shown here is derived from an EMBL/GenBank/DDBJ whole genome shotgun (WGS) entry which is preliminary data.</text>
</comment>
<name>A0AAE1J6K9_9FABA</name>
<dbReference type="InterPro" id="IPR001394">
    <property type="entry name" value="Peptidase_C19_UCH"/>
</dbReference>
<dbReference type="GO" id="GO:0016579">
    <property type="term" value="P:protein deubiquitination"/>
    <property type="evidence" value="ECO:0007669"/>
    <property type="project" value="InterPro"/>
</dbReference>
<dbReference type="InterPro" id="IPR028889">
    <property type="entry name" value="USP"/>
</dbReference>
<comment type="similarity">
    <text evidence="2 7">Belongs to the peptidase C19 family.</text>
</comment>
<dbReference type="GO" id="GO:0006508">
    <property type="term" value="P:proteolysis"/>
    <property type="evidence" value="ECO:0007669"/>
    <property type="project" value="UniProtKB-KW"/>
</dbReference>
<keyword evidence="6 7" id="KW-0788">Thiol protease</keyword>
<comment type="catalytic activity">
    <reaction evidence="1 7">
        <text>Thiol-dependent hydrolysis of ester, thioester, amide, peptide and isopeptide bonds formed by the C-terminal Gly of ubiquitin (a 76-residue protein attached to proteins as an intracellular targeting signal).</text>
        <dbReference type="EC" id="3.4.19.12"/>
    </reaction>
</comment>
<proteinExistence type="inferred from homology"/>
<dbReference type="EC" id="3.4.19.12" evidence="7"/>
<comment type="function">
    <text evidence="7">Recognizes and hydrolyzes the peptide bond at the C-terminal Gly of ubiquitin. Involved in the processing of poly-ubiquitin precursors as well as that of ubiquitinated proteins.</text>
</comment>
<evidence type="ECO:0000256" key="3">
    <source>
        <dbReference type="ARBA" id="ARBA00022670"/>
    </source>
</evidence>
<dbReference type="PROSITE" id="PS00973">
    <property type="entry name" value="USP_2"/>
    <property type="match status" value="1"/>
</dbReference>
<feature type="transmembrane region" description="Helical" evidence="8">
    <location>
        <begin position="30"/>
        <end position="51"/>
    </location>
</feature>
<dbReference type="Proteomes" id="UP001293593">
    <property type="component" value="Unassembled WGS sequence"/>
</dbReference>
<dbReference type="Pfam" id="PF00443">
    <property type="entry name" value="UCH"/>
    <property type="match status" value="1"/>
</dbReference>
<reference evidence="10" key="1">
    <citation type="submission" date="2023-10" db="EMBL/GenBank/DDBJ databases">
        <title>Chromosome-level genome of the transformable northern wattle, Acacia crassicarpa.</title>
        <authorList>
            <person name="Massaro I."/>
            <person name="Sinha N.R."/>
            <person name="Poethig S."/>
            <person name="Leichty A.R."/>
        </authorList>
    </citation>
    <scope>NUCLEOTIDE SEQUENCE</scope>
    <source>
        <strain evidence="10">Acra3RX</strain>
        <tissue evidence="10">Leaf</tissue>
    </source>
</reference>
<dbReference type="SUPFAM" id="SSF54001">
    <property type="entry name" value="Cysteine proteinases"/>
    <property type="match status" value="1"/>
</dbReference>
<evidence type="ECO:0000256" key="7">
    <source>
        <dbReference type="RuleBase" id="RU366025"/>
    </source>
</evidence>
<keyword evidence="8" id="KW-0472">Membrane</keyword>
<evidence type="ECO:0000259" key="9">
    <source>
        <dbReference type="PROSITE" id="PS50235"/>
    </source>
</evidence>
<dbReference type="PROSITE" id="PS00972">
    <property type="entry name" value="USP_1"/>
    <property type="match status" value="1"/>
</dbReference>
<organism evidence="10 11">
    <name type="scientific">Acacia crassicarpa</name>
    <name type="common">northern wattle</name>
    <dbReference type="NCBI Taxonomy" id="499986"/>
    <lineage>
        <taxon>Eukaryota</taxon>
        <taxon>Viridiplantae</taxon>
        <taxon>Streptophyta</taxon>
        <taxon>Embryophyta</taxon>
        <taxon>Tracheophyta</taxon>
        <taxon>Spermatophyta</taxon>
        <taxon>Magnoliopsida</taxon>
        <taxon>eudicotyledons</taxon>
        <taxon>Gunneridae</taxon>
        <taxon>Pentapetalae</taxon>
        <taxon>rosids</taxon>
        <taxon>fabids</taxon>
        <taxon>Fabales</taxon>
        <taxon>Fabaceae</taxon>
        <taxon>Caesalpinioideae</taxon>
        <taxon>mimosoid clade</taxon>
        <taxon>Acacieae</taxon>
        <taxon>Acacia</taxon>
    </lineage>
</organism>
<protein>
    <recommendedName>
        <fullName evidence="7">Ubiquitin carboxyl-terminal hydrolase</fullName>
        <ecNumber evidence="7">3.4.19.12</ecNumber>
    </recommendedName>
</protein>